<keyword evidence="2" id="KW-0472">Membrane</keyword>
<evidence type="ECO:0000313" key="4">
    <source>
        <dbReference type="Proteomes" id="UP000006201"/>
    </source>
</evidence>
<dbReference type="eggNOG" id="ENOG5033K52">
    <property type="taxonomic scope" value="Bacteria"/>
</dbReference>
<keyword evidence="2" id="KW-0812">Transmembrane</keyword>
<dbReference type="STRING" id="87626.PTD2_04321"/>
<keyword evidence="4" id="KW-1185">Reference proteome</keyword>
<feature type="region of interest" description="Disordered" evidence="1">
    <location>
        <begin position="13"/>
        <end position="32"/>
    </location>
</feature>
<comment type="caution">
    <text evidence="3">The sequence shown here is derived from an EMBL/GenBank/DDBJ whole genome shotgun (WGS) entry which is preliminary data.</text>
</comment>
<sequence length="199" mass="22921">MTDDFDFKALAKSWQQQQTPKEHAPSVDDLAQASKRQRRQRTLMYGEWLGALVMAMAACWIVFTIPGWLGGVSCAFLVFGALSTFYISWQVHRPILAYDNWSCDGLVQFRYRACQLSVQYLRYTQCSCIALMVFSGVLWLLHWLQLDHATEQLLGFYTFIVSPLCLLAIYKLQQKIRQKTTELGHLKVLVADFEHSAQN</sequence>
<feature type="transmembrane region" description="Helical" evidence="2">
    <location>
        <begin position="153"/>
        <end position="170"/>
    </location>
</feature>
<feature type="transmembrane region" description="Helical" evidence="2">
    <location>
        <begin position="69"/>
        <end position="89"/>
    </location>
</feature>
<name>A4C5D5_9GAMM</name>
<keyword evidence="2" id="KW-1133">Transmembrane helix</keyword>
<proteinExistence type="predicted"/>
<reference evidence="3 4" key="1">
    <citation type="submission" date="2006-02" db="EMBL/GenBank/DDBJ databases">
        <authorList>
            <person name="Moran M.A."/>
            <person name="Kjelleberg S."/>
            <person name="Egan S."/>
            <person name="Saunders N."/>
            <person name="Thomas T."/>
            <person name="Ferriera S."/>
            <person name="Johnson J."/>
            <person name="Kravitz S."/>
            <person name="Halpern A."/>
            <person name="Remington K."/>
            <person name="Beeson K."/>
            <person name="Tran B."/>
            <person name="Rogers Y.-H."/>
            <person name="Friedman R."/>
            <person name="Venter J.C."/>
        </authorList>
    </citation>
    <scope>NUCLEOTIDE SEQUENCE [LARGE SCALE GENOMIC DNA]</scope>
    <source>
        <strain evidence="3 4">D2</strain>
    </source>
</reference>
<dbReference type="AlphaFoldDB" id="A4C5D5"/>
<evidence type="ECO:0000256" key="2">
    <source>
        <dbReference type="SAM" id="Phobius"/>
    </source>
</evidence>
<gene>
    <name evidence="3" type="ORF">PTD2_04321</name>
</gene>
<organism evidence="3 4">
    <name type="scientific">Pseudoalteromonas tunicata D2</name>
    <dbReference type="NCBI Taxonomy" id="87626"/>
    <lineage>
        <taxon>Bacteria</taxon>
        <taxon>Pseudomonadati</taxon>
        <taxon>Pseudomonadota</taxon>
        <taxon>Gammaproteobacteria</taxon>
        <taxon>Alteromonadales</taxon>
        <taxon>Pseudoalteromonadaceae</taxon>
        <taxon>Pseudoalteromonas</taxon>
    </lineage>
</organism>
<evidence type="ECO:0000256" key="1">
    <source>
        <dbReference type="SAM" id="MobiDB-lite"/>
    </source>
</evidence>
<dbReference type="Proteomes" id="UP000006201">
    <property type="component" value="Unassembled WGS sequence"/>
</dbReference>
<feature type="transmembrane region" description="Helical" evidence="2">
    <location>
        <begin position="120"/>
        <end position="141"/>
    </location>
</feature>
<dbReference type="HOGENOM" id="CLU_1371207_0_0_6"/>
<dbReference type="RefSeq" id="WP_009837065.1">
    <property type="nucleotide sequence ID" value="NZ_AAOH01000001.1"/>
</dbReference>
<dbReference type="OrthoDB" id="5767979at2"/>
<dbReference type="EMBL" id="AAOH01000001">
    <property type="protein sequence ID" value="EAR30767.1"/>
    <property type="molecule type" value="Genomic_DNA"/>
</dbReference>
<protein>
    <submittedName>
        <fullName evidence="3">Uncharacterized protein</fullName>
    </submittedName>
</protein>
<evidence type="ECO:0000313" key="3">
    <source>
        <dbReference type="EMBL" id="EAR30767.1"/>
    </source>
</evidence>
<accession>A4C5D5</accession>
<feature type="transmembrane region" description="Helical" evidence="2">
    <location>
        <begin position="45"/>
        <end position="63"/>
    </location>
</feature>